<dbReference type="RefSeq" id="WP_067592129.1">
    <property type="nucleotide sequence ID" value="NZ_JABMCZ010000001.1"/>
</dbReference>
<dbReference type="GO" id="GO:0006633">
    <property type="term" value="P:fatty acid biosynthetic process"/>
    <property type="evidence" value="ECO:0007669"/>
    <property type="project" value="TreeGrafter"/>
</dbReference>
<dbReference type="GO" id="GO:0005886">
    <property type="term" value="C:plasma membrane"/>
    <property type="evidence" value="ECO:0007669"/>
    <property type="project" value="TreeGrafter"/>
</dbReference>
<evidence type="ECO:0000256" key="1">
    <source>
        <dbReference type="ARBA" id="ARBA00022450"/>
    </source>
</evidence>
<protein>
    <recommendedName>
        <fullName evidence="7">Carrier domain-containing protein</fullName>
    </recommendedName>
</protein>
<dbReference type="SUPFAM" id="SSF47336">
    <property type="entry name" value="ACP-like"/>
    <property type="match status" value="1"/>
</dbReference>
<dbReference type="Gene3D" id="3.40.50.720">
    <property type="entry name" value="NAD(P)-binding Rossmann-like Domain"/>
    <property type="match status" value="1"/>
</dbReference>
<dbReference type="PANTHER" id="PTHR43775">
    <property type="entry name" value="FATTY ACID SYNTHASE"/>
    <property type="match status" value="1"/>
</dbReference>
<dbReference type="AlphaFoldDB" id="A0A164N274"/>
<dbReference type="GO" id="GO:0005737">
    <property type="term" value="C:cytoplasm"/>
    <property type="evidence" value="ECO:0007669"/>
    <property type="project" value="TreeGrafter"/>
</dbReference>
<evidence type="ECO:0000256" key="4">
    <source>
        <dbReference type="SAM" id="MobiDB-lite"/>
    </source>
</evidence>
<proteinExistence type="predicted"/>
<keyword evidence="1" id="KW-0596">Phosphopantetheine</keyword>
<dbReference type="Gene3D" id="1.10.1200.10">
    <property type="entry name" value="ACP-like"/>
    <property type="match status" value="1"/>
</dbReference>
<keyword evidence="6" id="KW-1185">Reference proteome</keyword>
<dbReference type="Proteomes" id="UP000076512">
    <property type="component" value="Unassembled WGS sequence"/>
</dbReference>
<feature type="region of interest" description="Disordered" evidence="4">
    <location>
        <begin position="202"/>
        <end position="227"/>
    </location>
</feature>
<accession>A0A164N274</accession>
<comment type="caution">
    <text evidence="5">The sequence shown here is derived from an EMBL/GenBank/DDBJ whole genome shotgun (WGS) entry which is preliminary data.</text>
</comment>
<dbReference type="GO" id="GO:0071770">
    <property type="term" value="P:DIM/DIP cell wall layer assembly"/>
    <property type="evidence" value="ECO:0007669"/>
    <property type="project" value="TreeGrafter"/>
</dbReference>
<reference evidence="5 6" key="1">
    <citation type="submission" date="2016-04" db="EMBL/GenBank/DDBJ databases">
        <authorList>
            <person name="Evans L.H."/>
            <person name="Alamgir A."/>
            <person name="Owens N."/>
            <person name="Weber N.D."/>
            <person name="Virtaneva K."/>
            <person name="Barbian K."/>
            <person name="Babar A."/>
            <person name="Rosenke K."/>
        </authorList>
    </citation>
    <scope>NUCLEOTIDE SEQUENCE [LARGE SCALE GENOMIC DNA]</scope>
    <source>
        <strain evidence="5 6">IFM 0406</strain>
    </source>
</reference>
<dbReference type="PANTHER" id="PTHR43775:SF37">
    <property type="entry name" value="SI:DKEY-61P9.11"/>
    <property type="match status" value="1"/>
</dbReference>
<evidence type="ECO:0000313" key="6">
    <source>
        <dbReference type="Proteomes" id="UP000076512"/>
    </source>
</evidence>
<evidence type="ECO:0000256" key="2">
    <source>
        <dbReference type="ARBA" id="ARBA00022553"/>
    </source>
</evidence>
<organism evidence="5 6">
    <name type="scientific">Nocardia terpenica</name>
    <dbReference type="NCBI Taxonomy" id="455432"/>
    <lineage>
        <taxon>Bacteria</taxon>
        <taxon>Bacillati</taxon>
        <taxon>Actinomycetota</taxon>
        <taxon>Actinomycetes</taxon>
        <taxon>Mycobacteriales</taxon>
        <taxon>Nocardiaceae</taxon>
        <taxon>Nocardia</taxon>
    </lineage>
</organism>
<evidence type="ECO:0000313" key="5">
    <source>
        <dbReference type="EMBL" id="KZM73897.1"/>
    </source>
</evidence>
<gene>
    <name evidence="5" type="ORF">AWN90_35805</name>
</gene>
<evidence type="ECO:0008006" key="7">
    <source>
        <dbReference type="Google" id="ProtNLM"/>
    </source>
</evidence>
<evidence type="ECO:0000256" key="3">
    <source>
        <dbReference type="ARBA" id="ARBA00023268"/>
    </source>
</evidence>
<dbReference type="STRING" id="455432.AWN90_35805"/>
<name>A0A164N274_9NOCA</name>
<dbReference type="EMBL" id="LWGR01000007">
    <property type="protein sequence ID" value="KZM73897.1"/>
    <property type="molecule type" value="Genomic_DNA"/>
</dbReference>
<dbReference type="GO" id="GO:0004312">
    <property type="term" value="F:fatty acid synthase activity"/>
    <property type="evidence" value="ECO:0007669"/>
    <property type="project" value="TreeGrafter"/>
</dbReference>
<sequence>MNGAANAFLDAFAVHRNRTGDRPDATTFAWAAWRGLGMAAGTVTELYNAEAEALGVADITAEQALRAWEFAVRHRVECCSVMRVLPLESGAPRLPLLSELSAAAVASGTPTRAPDSAPDWSALPPEQLHERLPDEVQAQFEAELGLPEGQLDVRRPLADTGLDSIMTVAIRAAWRPTSWYSPSICNSAAAWTLSARAWSSSPSAPVTSAPPWPPATSRPDWAARPSPSAACYASSALPY</sequence>
<dbReference type="OrthoDB" id="9778690at2"/>
<dbReference type="InterPro" id="IPR036736">
    <property type="entry name" value="ACP-like_sf"/>
</dbReference>
<keyword evidence="2" id="KW-0597">Phosphoprotein</keyword>
<keyword evidence="3" id="KW-0511">Multifunctional enzyme</keyword>
<dbReference type="InterPro" id="IPR050091">
    <property type="entry name" value="PKS_NRPS_Biosynth_Enz"/>
</dbReference>